<proteinExistence type="predicted"/>
<dbReference type="SMART" id="SM00388">
    <property type="entry name" value="HisKA"/>
    <property type="match status" value="1"/>
</dbReference>
<keyword evidence="7 12" id="KW-0812">Transmembrane</keyword>
<dbReference type="Pfam" id="PF00512">
    <property type="entry name" value="HisKA"/>
    <property type="match status" value="1"/>
</dbReference>
<evidence type="ECO:0000256" key="1">
    <source>
        <dbReference type="ARBA" id="ARBA00000085"/>
    </source>
</evidence>
<dbReference type="KEGG" id="mech:Q9L42_003680"/>
<keyword evidence="6 15" id="KW-0808">Transferase</keyword>
<dbReference type="InterPro" id="IPR029151">
    <property type="entry name" value="Sensor-like_sf"/>
</dbReference>
<dbReference type="CDD" id="cd06225">
    <property type="entry name" value="HAMP"/>
    <property type="match status" value="1"/>
</dbReference>
<keyword evidence="4" id="KW-1003">Cell membrane</keyword>
<dbReference type="GO" id="GO:0005886">
    <property type="term" value="C:plasma membrane"/>
    <property type="evidence" value="ECO:0007669"/>
    <property type="project" value="UniProtKB-SubCell"/>
</dbReference>
<dbReference type="SMART" id="SM00387">
    <property type="entry name" value="HATPase_c"/>
    <property type="match status" value="1"/>
</dbReference>
<dbReference type="InterPro" id="IPR036890">
    <property type="entry name" value="HATPase_C_sf"/>
</dbReference>
<feature type="transmembrane region" description="Helical" evidence="12">
    <location>
        <begin position="184"/>
        <end position="206"/>
    </location>
</feature>
<dbReference type="Gene3D" id="1.10.287.130">
    <property type="match status" value="1"/>
</dbReference>
<evidence type="ECO:0000256" key="12">
    <source>
        <dbReference type="SAM" id="Phobius"/>
    </source>
</evidence>
<dbReference type="InterPro" id="IPR003661">
    <property type="entry name" value="HisK_dim/P_dom"/>
</dbReference>
<feature type="transmembrane region" description="Helical" evidence="12">
    <location>
        <begin position="7"/>
        <end position="27"/>
    </location>
</feature>
<dbReference type="Pfam" id="PF00672">
    <property type="entry name" value="HAMP"/>
    <property type="match status" value="1"/>
</dbReference>
<dbReference type="NCBIfam" id="NF008312">
    <property type="entry name" value="PRK11100.1"/>
    <property type="match status" value="1"/>
</dbReference>
<dbReference type="SUPFAM" id="SSF47384">
    <property type="entry name" value="Homodimeric domain of signal transducing histidine kinase"/>
    <property type="match status" value="1"/>
</dbReference>
<organism evidence="15 16">
    <name type="scientific">Methylomarinum roseum</name>
    <dbReference type="NCBI Taxonomy" id="3067653"/>
    <lineage>
        <taxon>Bacteria</taxon>
        <taxon>Pseudomonadati</taxon>
        <taxon>Pseudomonadota</taxon>
        <taxon>Gammaproteobacteria</taxon>
        <taxon>Methylococcales</taxon>
        <taxon>Methylococcaceae</taxon>
        <taxon>Methylomarinum</taxon>
    </lineage>
</organism>
<name>A0AAU7NW95_9GAMM</name>
<dbReference type="InterPro" id="IPR004358">
    <property type="entry name" value="Sig_transdc_His_kin-like_C"/>
</dbReference>
<keyword evidence="9 12" id="KW-1133">Transmembrane helix</keyword>
<keyword evidence="16" id="KW-1185">Reference proteome</keyword>
<dbReference type="InterPro" id="IPR050428">
    <property type="entry name" value="TCS_sensor_his_kinase"/>
</dbReference>
<dbReference type="RefSeq" id="WP_305909778.1">
    <property type="nucleotide sequence ID" value="NZ_CP157743.1"/>
</dbReference>
<dbReference type="InterPro" id="IPR005467">
    <property type="entry name" value="His_kinase_dom"/>
</dbReference>
<dbReference type="Gene3D" id="3.30.565.10">
    <property type="entry name" value="Histidine kinase-like ATPase, C-terminal domain"/>
    <property type="match status" value="1"/>
</dbReference>
<dbReference type="SMART" id="SM00304">
    <property type="entry name" value="HAMP"/>
    <property type="match status" value="1"/>
</dbReference>
<dbReference type="Proteomes" id="UP001225378">
    <property type="component" value="Chromosome"/>
</dbReference>
<evidence type="ECO:0000259" key="14">
    <source>
        <dbReference type="PROSITE" id="PS50885"/>
    </source>
</evidence>
<dbReference type="EC" id="2.7.13.3" evidence="3"/>
<evidence type="ECO:0000313" key="15">
    <source>
        <dbReference type="EMBL" id="XBS21234.1"/>
    </source>
</evidence>
<dbReference type="PANTHER" id="PTHR45436:SF10">
    <property type="entry name" value="HISTIDINE KINASE"/>
    <property type="match status" value="1"/>
</dbReference>
<dbReference type="Pfam" id="PF02518">
    <property type="entry name" value="HATPase_c"/>
    <property type="match status" value="1"/>
</dbReference>
<comment type="subcellular location">
    <subcellularLocation>
        <location evidence="2">Cell membrane</location>
        <topology evidence="2">Multi-pass membrane protein</topology>
    </subcellularLocation>
</comment>
<evidence type="ECO:0000256" key="7">
    <source>
        <dbReference type="ARBA" id="ARBA00022692"/>
    </source>
</evidence>
<dbReference type="PROSITE" id="PS50885">
    <property type="entry name" value="HAMP"/>
    <property type="match status" value="1"/>
</dbReference>
<dbReference type="SUPFAM" id="SSF103190">
    <property type="entry name" value="Sensory domain-like"/>
    <property type="match status" value="1"/>
</dbReference>
<keyword evidence="10" id="KW-0902">Two-component regulatory system</keyword>
<feature type="domain" description="HAMP" evidence="14">
    <location>
        <begin position="204"/>
        <end position="255"/>
    </location>
</feature>
<dbReference type="PRINTS" id="PR00344">
    <property type="entry name" value="BCTRLSENSOR"/>
</dbReference>
<gene>
    <name evidence="15" type="primary">creC</name>
    <name evidence="15" type="ORF">Q9L42_003680</name>
</gene>
<accession>A0AAU7NW95</accession>
<evidence type="ECO:0000256" key="6">
    <source>
        <dbReference type="ARBA" id="ARBA00022679"/>
    </source>
</evidence>
<dbReference type="PANTHER" id="PTHR45436">
    <property type="entry name" value="SENSOR HISTIDINE KINASE YKOH"/>
    <property type="match status" value="1"/>
</dbReference>
<evidence type="ECO:0000256" key="3">
    <source>
        <dbReference type="ARBA" id="ARBA00012438"/>
    </source>
</evidence>
<dbReference type="AlphaFoldDB" id="A0AAU7NW95"/>
<evidence type="ECO:0000256" key="9">
    <source>
        <dbReference type="ARBA" id="ARBA00022989"/>
    </source>
</evidence>
<protein>
    <recommendedName>
        <fullName evidence="3">histidine kinase</fullName>
        <ecNumber evidence="3">2.7.13.3</ecNumber>
    </recommendedName>
</protein>
<keyword evidence="8 15" id="KW-0418">Kinase</keyword>
<evidence type="ECO:0000256" key="10">
    <source>
        <dbReference type="ARBA" id="ARBA00023012"/>
    </source>
</evidence>
<keyword evidence="5" id="KW-0597">Phosphoprotein</keyword>
<reference evidence="15 16" key="1">
    <citation type="journal article" date="2024" name="Microbiology">
        <title>Methylomarinum rosea sp. nov., a novel halophilic methanotrophic bacterium from the hypersaline Lake Elton.</title>
        <authorList>
            <person name="Suleimanov R.Z."/>
            <person name="Oshkin I.Y."/>
            <person name="Danilova O.V."/>
            <person name="Suzina N.E."/>
            <person name="Dedysh S.N."/>
        </authorList>
    </citation>
    <scope>NUCLEOTIDE SEQUENCE [LARGE SCALE GENOMIC DNA]</scope>
    <source>
        <strain evidence="15 16">Ch1-1</strain>
    </source>
</reference>
<keyword evidence="11 12" id="KW-0472">Membrane</keyword>
<evidence type="ECO:0000256" key="4">
    <source>
        <dbReference type="ARBA" id="ARBA00022475"/>
    </source>
</evidence>
<dbReference type="Gene3D" id="6.10.340.10">
    <property type="match status" value="1"/>
</dbReference>
<evidence type="ECO:0000259" key="13">
    <source>
        <dbReference type="PROSITE" id="PS50109"/>
    </source>
</evidence>
<evidence type="ECO:0000313" key="16">
    <source>
        <dbReference type="Proteomes" id="UP001225378"/>
    </source>
</evidence>
<dbReference type="SUPFAM" id="SSF55874">
    <property type="entry name" value="ATPase domain of HSP90 chaperone/DNA topoisomerase II/histidine kinase"/>
    <property type="match status" value="1"/>
</dbReference>
<evidence type="ECO:0000256" key="8">
    <source>
        <dbReference type="ARBA" id="ARBA00022777"/>
    </source>
</evidence>
<dbReference type="InterPro" id="IPR003594">
    <property type="entry name" value="HATPase_dom"/>
</dbReference>
<comment type="catalytic activity">
    <reaction evidence="1">
        <text>ATP + protein L-histidine = ADP + protein N-phospho-L-histidine.</text>
        <dbReference type="EC" id="2.7.13.3"/>
    </reaction>
</comment>
<dbReference type="CDD" id="cd00082">
    <property type="entry name" value="HisKA"/>
    <property type="match status" value="1"/>
</dbReference>
<dbReference type="PROSITE" id="PS50109">
    <property type="entry name" value="HIS_KIN"/>
    <property type="match status" value="1"/>
</dbReference>
<dbReference type="EMBL" id="CP157743">
    <property type="protein sequence ID" value="XBS21234.1"/>
    <property type="molecule type" value="Genomic_DNA"/>
</dbReference>
<dbReference type="Gene3D" id="3.30.450.20">
    <property type="entry name" value="PAS domain"/>
    <property type="match status" value="1"/>
</dbReference>
<feature type="domain" description="Histidine kinase" evidence="13">
    <location>
        <begin position="262"/>
        <end position="475"/>
    </location>
</feature>
<evidence type="ECO:0000256" key="5">
    <source>
        <dbReference type="ARBA" id="ARBA00022553"/>
    </source>
</evidence>
<dbReference type="InterPro" id="IPR003660">
    <property type="entry name" value="HAMP_dom"/>
</dbReference>
<evidence type="ECO:0000256" key="2">
    <source>
        <dbReference type="ARBA" id="ARBA00004651"/>
    </source>
</evidence>
<dbReference type="GO" id="GO:0000155">
    <property type="term" value="F:phosphorelay sensor kinase activity"/>
    <property type="evidence" value="ECO:0007669"/>
    <property type="project" value="InterPro"/>
</dbReference>
<evidence type="ECO:0000256" key="11">
    <source>
        <dbReference type="ARBA" id="ARBA00023136"/>
    </source>
</evidence>
<dbReference type="InterPro" id="IPR036097">
    <property type="entry name" value="HisK_dim/P_sf"/>
</dbReference>
<sequence>MSIRRRIILGIVLLIGGGFYFPISLVVDDIELRYRESTEEPLVDASRVLAALAASSDINGNINLPLFRAGFDQVRSQVFSAQVFGLLKSQVDWHVYITDRTGVVIFDSNDGRDEGKDYSQWRDVHRTLRGDYGARTSPMENNADRRMMYIAAPILHQGDLIGVLSVGKPTYSADQFTEAAQNKFIIGGTFVCLALIVIGLLLSVWVTRPIIRLTDYARAVRDGKRLRRPRLGSSEMEELGVAFEQMRDALAGKRYVENYVQTLTHEIKSPLSAISGAVELLEEDLTPAQRQTFLRNIRQESGRIGRIVDNLLLLSSLETRKYINSKERIGVSNLLAELEKTLAPLLAVKNIELDIRGERDLTIRGEPNLIRQALLNIVQNAIDFSPAGGAIVVRVLRQTNGVCFAVLDQGPGIPDYARERVFERFYSLKRPSDGRKSSGLGLSLVKEIAVLHQGNITLTNRPDGGAEARLFFPSM</sequence>